<feature type="domain" description="IPT/TIG" evidence="2">
    <location>
        <begin position="128"/>
        <end position="207"/>
    </location>
</feature>
<dbReference type="RefSeq" id="WP_281999651.1">
    <property type="nucleotide sequence ID" value="NZ_AP027151.1"/>
</dbReference>
<feature type="chain" id="PRO_5045358824" evidence="1">
    <location>
        <begin position="21"/>
        <end position="318"/>
    </location>
</feature>
<dbReference type="SUPFAM" id="SSF81296">
    <property type="entry name" value="E set domains"/>
    <property type="match status" value="2"/>
</dbReference>
<protein>
    <submittedName>
        <fullName evidence="3">Transcription factor</fullName>
    </submittedName>
</protein>
<dbReference type="Pfam" id="PF01833">
    <property type="entry name" value="TIG"/>
    <property type="match status" value="2"/>
</dbReference>
<keyword evidence="1" id="KW-0732">Signal</keyword>
<accession>A0ABM8ENC0</accession>
<feature type="signal peptide" evidence="1">
    <location>
        <begin position="1"/>
        <end position="20"/>
    </location>
</feature>
<proteinExistence type="predicted"/>
<keyword evidence="4" id="KW-1185">Reference proteome</keyword>
<dbReference type="Proteomes" id="UP001317705">
    <property type="component" value="Chromosome"/>
</dbReference>
<sequence>MKTIILMSLLALAIALPVGAAPTNGAGKQMKPLKKTIEKPPATEPLNILSIIPAQGEPNITVTLSGTGFTGKTAAFLGTNEIPTTVQGNEVLTFVIPKLAPGLYALFLKREDGTVSRTYNFSIFAPKPFIDGVSPDTVDICSATGERAITISGRNFQPGCQVLFNGAVVKSSYNSEESISFSVPPAPGGLHKVQVKNPDESITTPVTLAITATPEISSVSIGESSVNYYKLIIDGKNFQPGSTIAVDERYFQAGLNAGAAKRLTAGNPSTGEREMLMYVSCSELVYQRYPADPTDKDLRLQVINPNGEASSVVQVTAP</sequence>
<dbReference type="InterPro" id="IPR013783">
    <property type="entry name" value="Ig-like_fold"/>
</dbReference>
<feature type="domain" description="IPT/TIG" evidence="2">
    <location>
        <begin position="48"/>
        <end position="122"/>
    </location>
</feature>
<reference evidence="3 4" key="1">
    <citation type="submission" date="2022-12" db="EMBL/GenBank/DDBJ databases">
        <title>Polyphasic characterization of Geotalea uranireducens NIT-SL11 newly isolated from a complex of sewage sludge and microbially reduced graphene oxide.</title>
        <authorList>
            <person name="Xie L."/>
            <person name="Yoshida N."/>
            <person name="Meng L."/>
        </authorList>
    </citation>
    <scope>NUCLEOTIDE SEQUENCE [LARGE SCALE GENOMIC DNA]</scope>
    <source>
        <strain evidence="3 4">NIT-SL11</strain>
    </source>
</reference>
<evidence type="ECO:0000256" key="1">
    <source>
        <dbReference type="SAM" id="SignalP"/>
    </source>
</evidence>
<evidence type="ECO:0000313" key="4">
    <source>
        <dbReference type="Proteomes" id="UP001317705"/>
    </source>
</evidence>
<organism evidence="3 4">
    <name type="scientific">Geotalea uraniireducens</name>
    <dbReference type="NCBI Taxonomy" id="351604"/>
    <lineage>
        <taxon>Bacteria</taxon>
        <taxon>Pseudomonadati</taxon>
        <taxon>Thermodesulfobacteriota</taxon>
        <taxon>Desulfuromonadia</taxon>
        <taxon>Geobacterales</taxon>
        <taxon>Geobacteraceae</taxon>
        <taxon>Geotalea</taxon>
    </lineage>
</organism>
<dbReference type="InterPro" id="IPR014756">
    <property type="entry name" value="Ig_E-set"/>
</dbReference>
<dbReference type="Gene3D" id="2.60.40.10">
    <property type="entry name" value="Immunoglobulins"/>
    <property type="match status" value="2"/>
</dbReference>
<dbReference type="EMBL" id="AP027151">
    <property type="protein sequence ID" value="BDV43525.1"/>
    <property type="molecule type" value="Genomic_DNA"/>
</dbReference>
<gene>
    <name evidence="3" type="ORF">GURASL_24480</name>
</gene>
<name>A0ABM8ENC0_9BACT</name>
<evidence type="ECO:0000313" key="3">
    <source>
        <dbReference type="EMBL" id="BDV43525.1"/>
    </source>
</evidence>
<dbReference type="InterPro" id="IPR002909">
    <property type="entry name" value="IPT_dom"/>
</dbReference>
<dbReference type="CDD" id="cd00102">
    <property type="entry name" value="IPT"/>
    <property type="match status" value="1"/>
</dbReference>
<evidence type="ECO:0000259" key="2">
    <source>
        <dbReference type="Pfam" id="PF01833"/>
    </source>
</evidence>